<dbReference type="InterPro" id="IPR010255">
    <property type="entry name" value="Haem_peroxidase_sf"/>
</dbReference>
<evidence type="ECO:0000256" key="3">
    <source>
        <dbReference type="ARBA" id="ARBA00022617"/>
    </source>
</evidence>
<keyword evidence="15" id="KW-1185">Reference proteome</keyword>
<reference evidence="14" key="1">
    <citation type="submission" date="2022-07" db="EMBL/GenBank/DDBJ databases">
        <title>Genome Sequence of Physisporinus lineatus.</title>
        <authorList>
            <person name="Buettner E."/>
        </authorList>
    </citation>
    <scope>NUCLEOTIDE SEQUENCE</scope>
    <source>
        <strain evidence="14">VT162</strain>
    </source>
</reference>
<feature type="chain" id="PRO_5041773386" description="Peroxidase" evidence="12">
    <location>
        <begin position="19"/>
        <end position="354"/>
    </location>
</feature>
<evidence type="ECO:0000256" key="11">
    <source>
        <dbReference type="PIRSR" id="PIRSR601621-4"/>
    </source>
</evidence>
<feature type="disulfide bond" evidence="11">
    <location>
        <begin position="57"/>
        <end position="136"/>
    </location>
</feature>
<dbReference type="PRINTS" id="PR00462">
    <property type="entry name" value="LIGNINASE"/>
</dbReference>
<dbReference type="GO" id="GO:0034599">
    <property type="term" value="P:cellular response to oxidative stress"/>
    <property type="evidence" value="ECO:0007669"/>
    <property type="project" value="InterPro"/>
</dbReference>
<dbReference type="InterPro" id="IPR001621">
    <property type="entry name" value="Ligninase"/>
</dbReference>
<dbReference type="PRINTS" id="PR00458">
    <property type="entry name" value="PEROXIDASE"/>
</dbReference>
<feature type="disulfide bond" evidence="11">
    <location>
        <begin position="37"/>
        <end position="300"/>
    </location>
</feature>
<comment type="caution">
    <text evidence="14">The sequence shown here is derived from an EMBL/GenBank/DDBJ whole genome shotgun (WGS) entry which is preliminary data.</text>
</comment>
<feature type="binding site" evidence="10">
    <location>
        <position position="68"/>
    </location>
    <ligand>
        <name>Ca(2+)</name>
        <dbReference type="ChEBI" id="CHEBI:29108"/>
        <label>1</label>
    </ligand>
</feature>
<dbReference type="Proteomes" id="UP001212997">
    <property type="component" value="Unassembled WGS sequence"/>
</dbReference>
<sequence length="354" mass="37075">MSIKTLFTLVTLAVAAVAAPSHRATCSGGRTASNAVCCKWFDVLDDIQANLFDGGECGEEVHELTFHDAIGFSKSNPKAGGGADGSIIAFSEIETNFPANLGTDDIVEQQRPLAIKHGVSFGDFIQFAGAVGVSNCVGGPRIQFLAGRSNVSVAAQLGTVPEPADSVTKILARMGDAGFSPSEVVDLLISHTVAAQDHVDPTIHGSPFDSTPSDFDPQFFVETLLKGTAFPGNGSQTGGALSPLPGEFRLASDGLLARDPRTACEWQSFVNNQALMVSRFEKVMAKMAVLGQNPRTLVDCSEVIPVPKKATSNTGFIPSGKTLRDIEASCKTKPFPKLPVVSGPIVPVPPVPPS</sequence>
<comment type="cofactor">
    <cofactor evidence="10">
        <name>heme b</name>
        <dbReference type="ChEBI" id="CHEBI:60344"/>
    </cofactor>
    <text evidence="10">Binds 1 heme b (iron(II)-protoporphyrin IX) group per subunit.</text>
</comment>
<dbReference type="InterPro" id="IPR044831">
    <property type="entry name" value="Ccp1-like"/>
</dbReference>
<evidence type="ECO:0000256" key="1">
    <source>
        <dbReference type="ARBA" id="ARBA00006089"/>
    </source>
</evidence>
<proteinExistence type="inferred from homology"/>
<evidence type="ECO:0000256" key="5">
    <source>
        <dbReference type="ARBA" id="ARBA00022729"/>
    </source>
</evidence>
<feature type="binding site" evidence="10">
    <location>
        <position position="216"/>
    </location>
    <ligand>
        <name>Ca(2+)</name>
        <dbReference type="ChEBI" id="CHEBI:29108"/>
        <label>2</label>
    </ligand>
</feature>
<dbReference type="PANTHER" id="PTHR31356">
    <property type="entry name" value="THYLAKOID LUMENAL 29 KDA PROTEIN, CHLOROPLASTIC-RELATED"/>
    <property type="match status" value="1"/>
</dbReference>
<keyword evidence="11" id="KW-1015">Disulfide bond</keyword>
<feature type="binding site" evidence="10">
    <location>
        <position position="82"/>
    </location>
    <ligand>
        <name>Ca(2+)</name>
        <dbReference type="ChEBI" id="CHEBI:29108"/>
        <label>1</label>
    </ligand>
</feature>
<dbReference type="GO" id="GO:0020037">
    <property type="term" value="F:heme binding"/>
    <property type="evidence" value="ECO:0007669"/>
    <property type="project" value="UniProtKB-UniRule"/>
</dbReference>
<keyword evidence="5 12" id="KW-0732">Signal</keyword>
<accession>A0AAD5YHH3</accession>
<evidence type="ECO:0000256" key="9">
    <source>
        <dbReference type="PIRSR" id="PIRSR601621-1"/>
    </source>
</evidence>
<dbReference type="GO" id="GO:0042744">
    <property type="term" value="P:hydrogen peroxide catabolic process"/>
    <property type="evidence" value="ECO:0007669"/>
    <property type="project" value="TreeGrafter"/>
</dbReference>
<evidence type="ECO:0000256" key="12">
    <source>
        <dbReference type="RuleBase" id="RU363051"/>
    </source>
</evidence>
<gene>
    <name evidence="14" type="ORF">NLI96_g4914</name>
</gene>
<organism evidence="14 15">
    <name type="scientific">Meripilus lineatus</name>
    <dbReference type="NCBI Taxonomy" id="2056292"/>
    <lineage>
        <taxon>Eukaryota</taxon>
        <taxon>Fungi</taxon>
        <taxon>Dikarya</taxon>
        <taxon>Basidiomycota</taxon>
        <taxon>Agaricomycotina</taxon>
        <taxon>Agaricomycetes</taxon>
        <taxon>Polyporales</taxon>
        <taxon>Meripilaceae</taxon>
        <taxon>Meripilus</taxon>
    </lineage>
</organism>
<dbReference type="GO" id="GO:0046872">
    <property type="term" value="F:metal ion binding"/>
    <property type="evidence" value="ECO:0007669"/>
    <property type="project" value="UniProtKB-UniRule"/>
</dbReference>
<evidence type="ECO:0000256" key="2">
    <source>
        <dbReference type="ARBA" id="ARBA00022559"/>
    </source>
</evidence>
<keyword evidence="10 12" id="KW-0106">Calcium</keyword>
<feature type="signal peptide" evidence="12">
    <location>
        <begin position="1"/>
        <end position="18"/>
    </location>
</feature>
<dbReference type="InterPro" id="IPR024589">
    <property type="entry name" value="Ligninase_C"/>
</dbReference>
<evidence type="ECO:0000259" key="13">
    <source>
        <dbReference type="PROSITE" id="PS50873"/>
    </source>
</evidence>
<dbReference type="Gene3D" id="1.10.520.10">
    <property type="match status" value="1"/>
</dbReference>
<dbReference type="SUPFAM" id="SSF48113">
    <property type="entry name" value="Heme-dependent peroxidases"/>
    <property type="match status" value="1"/>
</dbReference>
<feature type="active site" description="Proton acceptor" evidence="9">
    <location>
        <position position="67"/>
    </location>
</feature>
<dbReference type="GO" id="GO:0004601">
    <property type="term" value="F:peroxidase activity"/>
    <property type="evidence" value="ECO:0007669"/>
    <property type="project" value="UniProtKB-KW"/>
</dbReference>
<keyword evidence="6 12" id="KW-0560">Oxidoreductase</keyword>
<comment type="similarity">
    <text evidence="1 12">Belongs to the peroxidase family. Ligninase subfamily.</text>
</comment>
<dbReference type="CDD" id="cd00692">
    <property type="entry name" value="ligninase"/>
    <property type="match status" value="1"/>
</dbReference>
<dbReference type="EMBL" id="JANAWD010000151">
    <property type="protein sequence ID" value="KAJ3485498.1"/>
    <property type="molecule type" value="Genomic_DNA"/>
</dbReference>
<feature type="binding site" evidence="10">
    <location>
        <position position="209"/>
    </location>
    <ligand>
        <name>Ca(2+)</name>
        <dbReference type="ChEBI" id="CHEBI:29108"/>
        <label>2</label>
    </ligand>
</feature>
<evidence type="ECO:0000313" key="15">
    <source>
        <dbReference type="Proteomes" id="UP001212997"/>
    </source>
</evidence>
<feature type="domain" description="Plant heme peroxidase family profile" evidence="13">
    <location>
        <begin position="119"/>
        <end position="304"/>
    </location>
</feature>
<keyword evidence="3 10" id="KW-0349">Heme</keyword>
<protein>
    <recommendedName>
        <fullName evidence="12">Peroxidase</fullName>
        <ecNumber evidence="12">1.11.1.-</ecNumber>
    </recommendedName>
</protein>
<feature type="binding site" evidence="10">
    <location>
        <position position="211"/>
    </location>
    <ligand>
        <name>Ca(2+)</name>
        <dbReference type="ChEBI" id="CHEBI:29108"/>
        <label>2</label>
    </ligand>
</feature>
<feature type="binding site" evidence="10">
    <location>
        <position position="86"/>
    </location>
    <ligand>
        <name>Ca(2+)</name>
        <dbReference type="ChEBI" id="CHEBI:29108"/>
        <label>1</label>
    </ligand>
</feature>
<dbReference type="EC" id="1.11.1.-" evidence="12"/>
<dbReference type="PANTHER" id="PTHR31356:SF66">
    <property type="entry name" value="CATALASE-PEROXIDASE"/>
    <property type="match status" value="1"/>
</dbReference>
<dbReference type="AlphaFoldDB" id="A0AAD5YHH3"/>
<dbReference type="Pfam" id="PF11895">
    <property type="entry name" value="Peroxidase_ext"/>
    <property type="match status" value="1"/>
</dbReference>
<evidence type="ECO:0000256" key="10">
    <source>
        <dbReference type="PIRSR" id="PIRSR601621-2"/>
    </source>
</evidence>
<dbReference type="Gene3D" id="1.10.420.10">
    <property type="entry name" value="Peroxidase, domain 2"/>
    <property type="match status" value="1"/>
</dbReference>
<feature type="binding site" description="axial binding residue" evidence="10">
    <location>
        <position position="191"/>
    </location>
    <ligand>
        <name>heme b</name>
        <dbReference type="ChEBI" id="CHEBI:60344"/>
    </ligand>
    <ligandPart>
        <name>Fe</name>
        <dbReference type="ChEBI" id="CHEBI:18248"/>
    </ligandPart>
</feature>
<keyword evidence="7 10" id="KW-0408">Iron</keyword>
<feature type="binding site" evidence="10">
    <location>
        <position position="192"/>
    </location>
    <ligand>
        <name>Ca(2+)</name>
        <dbReference type="ChEBI" id="CHEBI:29108"/>
        <label>2</label>
    </ligand>
</feature>
<dbReference type="GO" id="GO:0000302">
    <property type="term" value="P:response to reactive oxygen species"/>
    <property type="evidence" value="ECO:0007669"/>
    <property type="project" value="TreeGrafter"/>
</dbReference>
<keyword evidence="8" id="KW-0325">Glycoprotein</keyword>
<dbReference type="Pfam" id="PF00141">
    <property type="entry name" value="peroxidase"/>
    <property type="match status" value="1"/>
</dbReference>
<evidence type="ECO:0000256" key="7">
    <source>
        <dbReference type="ARBA" id="ARBA00023004"/>
    </source>
</evidence>
<evidence type="ECO:0000256" key="8">
    <source>
        <dbReference type="ARBA" id="ARBA00023180"/>
    </source>
</evidence>
<keyword evidence="4 10" id="KW-0479">Metal-binding</keyword>
<evidence type="ECO:0000313" key="14">
    <source>
        <dbReference type="EMBL" id="KAJ3485498.1"/>
    </source>
</evidence>
<feature type="binding site" evidence="10">
    <location>
        <position position="84"/>
    </location>
    <ligand>
        <name>Ca(2+)</name>
        <dbReference type="ChEBI" id="CHEBI:29108"/>
        <label>1</label>
    </ligand>
</feature>
<evidence type="ECO:0000256" key="6">
    <source>
        <dbReference type="ARBA" id="ARBA00023002"/>
    </source>
</evidence>
<feature type="disulfide bond" evidence="11">
    <location>
        <begin position="26"/>
        <end position="38"/>
    </location>
</feature>
<keyword evidence="2 12" id="KW-0575">Peroxidase</keyword>
<evidence type="ECO:0000256" key="4">
    <source>
        <dbReference type="ARBA" id="ARBA00022723"/>
    </source>
</evidence>
<dbReference type="InterPro" id="IPR002016">
    <property type="entry name" value="Haem_peroxidase"/>
</dbReference>
<comment type="cofactor">
    <cofactor evidence="10 12">
        <name>Ca(2+)</name>
        <dbReference type="ChEBI" id="CHEBI:29108"/>
    </cofactor>
    <text evidence="10 12">Binds 2 calcium ions per subunit.</text>
</comment>
<dbReference type="PROSITE" id="PS50873">
    <property type="entry name" value="PEROXIDASE_4"/>
    <property type="match status" value="1"/>
</dbReference>
<feature type="disulfide bond" evidence="11">
    <location>
        <begin position="264"/>
        <end position="330"/>
    </location>
</feature>
<name>A0AAD5YHH3_9APHY</name>